<dbReference type="AlphaFoldDB" id="A0A8E2DJM3"/>
<name>A0A8E2DJM3_9APHY</name>
<evidence type="ECO:0000256" key="1">
    <source>
        <dbReference type="SAM" id="MobiDB-lite"/>
    </source>
</evidence>
<feature type="transmembrane region" description="Helical" evidence="2">
    <location>
        <begin position="285"/>
        <end position="307"/>
    </location>
</feature>
<feature type="transmembrane region" description="Helical" evidence="2">
    <location>
        <begin position="120"/>
        <end position="139"/>
    </location>
</feature>
<accession>A0A8E2DJM3</accession>
<feature type="region of interest" description="Disordered" evidence="1">
    <location>
        <begin position="34"/>
        <end position="89"/>
    </location>
</feature>
<feature type="transmembrane region" description="Helical" evidence="2">
    <location>
        <begin position="197"/>
        <end position="222"/>
    </location>
</feature>
<dbReference type="EMBL" id="KV722425">
    <property type="protein sequence ID" value="OCH89517.1"/>
    <property type="molecule type" value="Genomic_DNA"/>
</dbReference>
<keyword evidence="5" id="KW-1185">Reference proteome</keyword>
<reference evidence="4 5" key="1">
    <citation type="submission" date="2016-07" db="EMBL/GenBank/DDBJ databases">
        <title>Draft genome of the white-rot fungus Obba rivulosa 3A-2.</title>
        <authorList>
            <consortium name="DOE Joint Genome Institute"/>
            <person name="Miettinen O."/>
            <person name="Riley R."/>
            <person name="Acob R."/>
            <person name="Barry K."/>
            <person name="Cullen D."/>
            <person name="De Vries R."/>
            <person name="Hainaut M."/>
            <person name="Hatakka A."/>
            <person name="Henrissat B."/>
            <person name="Hilden K."/>
            <person name="Kuo R."/>
            <person name="Labutti K."/>
            <person name="Lipzen A."/>
            <person name="Makela M.R."/>
            <person name="Sandor L."/>
            <person name="Spatafora J.W."/>
            <person name="Grigoriev I.V."/>
            <person name="Hibbett D.S."/>
        </authorList>
    </citation>
    <scope>NUCLEOTIDE SEQUENCE [LARGE SCALE GENOMIC DNA]</scope>
    <source>
        <strain evidence="4 5">3A-2</strain>
    </source>
</reference>
<sequence length="798" mass="87956">MSSPAPPELGPAIAGLEPGAVPWYDTAARLQKANPAQYVPPRRVTPVRTQSPAPCTLDGHLSTNAADSEPCPCSDSSGHGDRVSEQEARTVADDAWARCAHQLREHDENMVRAWKEDIDALLVFVFPQAGLFATALTAFEVQLYTSFTPDPNIALTNQLLAQISTQLSGLSPKDDSSVRLIHLPIPMDDSSGNPSWIIIWINALWFSSLVLSLCSTAIGTVVRQWLNYYISPTSSDPRQNARTHCFRYDFGLIPWRVPDILNFVPVLLSLALALFFFGLDLLLWTFTPVMACILSVIIWTLLAFIGFTTVAPMFRPDCPYKSPQALLAQQLLQNVSRSLPCRLVQRLFGDVAGFFRLRSHEQAHPTSQYAGLPLRAMPTSNIPPEGSSLRPSGSGPISKAARDLGVILRSFYAAVMTGFAVTRASMCKYAAPLPGERLTGDWREQEERLLSNESIIIYPCVLDPDMSLRMGLDVLSGLNRAASSAREHTMVDALAIELSEKVARTGSSADKIEFVLRLSSSNACGERNTVRGKVAVVAITRVWASAAIVDDELDRQVAEQLAVLGTDWRLAEVDERFTLPHSSTLVFSVPSLFAMEQLELQASSAAGLHTERVISACLMAITLSVSADKSCFEHHLQGATWTVIEAMCRAREVLLGVDARGFSSLLAPLVRRHNRAISRPRLRRCLWNISQIDEGYHRQMLDLLQEEAPACIEDFSMAGVLCGLSGVAIFVPSNQHMSPVFSSADRHPKLHALISVDCQDQMLQQAAHIIKPSRHAHLYVTTRPRGRRRKLPRMRTIS</sequence>
<protein>
    <recommendedName>
        <fullName evidence="3">DUF6535 domain-containing protein</fullName>
    </recommendedName>
</protein>
<feature type="domain" description="DUF6535" evidence="3">
    <location>
        <begin position="96"/>
        <end position="285"/>
    </location>
</feature>
<keyword evidence="2" id="KW-0812">Transmembrane</keyword>
<dbReference type="InterPro" id="IPR045338">
    <property type="entry name" value="DUF6535"/>
</dbReference>
<keyword evidence="2" id="KW-1133">Transmembrane helix</keyword>
<dbReference type="Proteomes" id="UP000250043">
    <property type="component" value="Unassembled WGS sequence"/>
</dbReference>
<proteinExistence type="predicted"/>
<evidence type="ECO:0000313" key="4">
    <source>
        <dbReference type="EMBL" id="OCH89517.1"/>
    </source>
</evidence>
<dbReference type="Pfam" id="PF20153">
    <property type="entry name" value="DUF6535"/>
    <property type="match status" value="1"/>
</dbReference>
<gene>
    <name evidence="4" type="ORF">OBBRIDRAFT_804658</name>
</gene>
<evidence type="ECO:0000259" key="3">
    <source>
        <dbReference type="Pfam" id="PF20153"/>
    </source>
</evidence>
<feature type="transmembrane region" description="Helical" evidence="2">
    <location>
        <begin position="260"/>
        <end position="279"/>
    </location>
</feature>
<keyword evidence="2" id="KW-0472">Membrane</keyword>
<evidence type="ECO:0000313" key="5">
    <source>
        <dbReference type="Proteomes" id="UP000250043"/>
    </source>
</evidence>
<evidence type="ECO:0000256" key="2">
    <source>
        <dbReference type="SAM" id="Phobius"/>
    </source>
</evidence>
<organism evidence="4 5">
    <name type="scientific">Obba rivulosa</name>
    <dbReference type="NCBI Taxonomy" id="1052685"/>
    <lineage>
        <taxon>Eukaryota</taxon>
        <taxon>Fungi</taxon>
        <taxon>Dikarya</taxon>
        <taxon>Basidiomycota</taxon>
        <taxon>Agaricomycotina</taxon>
        <taxon>Agaricomycetes</taxon>
        <taxon>Polyporales</taxon>
        <taxon>Gelatoporiaceae</taxon>
        <taxon>Obba</taxon>
    </lineage>
</organism>
<dbReference type="OrthoDB" id="3269725at2759"/>
<feature type="compositionally biased region" description="Basic and acidic residues" evidence="1">
    <location>
        <begin position="78"/>
        <end position="89"/>
    </location>
</feature>